<protein>
    <submittedName>
        <fullName evidence="2">Energy-coupling factor transport system substrate-specific component</fullName>
    </submittedName>
</protein>
<gene>
    <name evidence="2" type="ORF">CLV72_108225</name>
</gene>
<keyword evidence="1" id="KW-0472">Membrane</keyword>
<sequence length="198" mass="20643">MTDPHPTAARHPGHRWRTVDIVVTAVLGVAVGVVFWAWGLAWNIVQPAFLAFPPGQGLMYGVWLLPGVLGGLVVRKRGAAVFTSLVASAVSAWLGTSWGVTVILYGLLQGLAPELVFAAGRYLRWGRGTALLAGAAAGLVAAVLDIVMYYPTWPVAWMAVYAAVLAVSAAAIAGMGGWLLVRALGRAGALTPFLSARG</sequence>
<dbReference type="InterPro" id="IPR017195">
    <property type="entry name" value="ABC_thiamin-permease_prd"/>
</dbReference>
<keyword evidence="1" id="KW-1133">Transmembrane helix</keyword>
<feature type="transmembrane region" description="Helical" evidence="1">
    <location>
        <begin position="21"/>
        <end position="45"/>
    </location>
</feature>
<reference evidence="2 3" key="1">
    <citation type="submission" date="2018-03" db="EMBL/GenBank/DDBJ databases">
        <title>Genomic Encyclopedia of Archaeal and Bacterial Type Strains, Phase II (KMG-II): from individual species to whole genera.</title>
        <authorList>
            <person name="Goeker M."/>
        </authorList>
    </citation>
    <scope>NUCLEOTIDE SEQUENCE [LARGE SCALE GENOMIC DNA]</scope>
    <source>
        <strain evidence="2 3">DSM 45601</strain>
    </source>
</reference>
<dbReference type="OrthoDB" id="8017424at2"/>
<feature type="transmembrane region" description="Helical" evidence="1">
    <location>
        <begin position="130"/>
        <end position="150"/>
    </location>
</feature>
<dbReference type="AlphaFoldDB" id="A0A2T0PXQ0"/>
<feature type="transmembrane region" description="Helical" evidence="1">
    <location>
        <begin position="57"/>
        <end position="74"/>
    </location>
</feature>
<proteinExistence type="predicted"/>
<keyword evidence="3" id="KW-1185">Reference proteome</keyword>
<dbReference type="RefSeq" id="WP_106250966.1">
    <property type="nucleotide sequence ID" value="NZ_PVZC01000008.1"/>
</dbReference>
<dbReference type="Proteomes" id="UP000237846">
    <property type="component" value="Unassembled WGS sequence"/>
</dbReference>
<dbReference type="Pfam" id="PF09819">
    <property type="entry name" value="ABC_cobalt"/>
    <property type="match status" value="1"/>
</dbReference>
<organism evidence="2 3">
    <name type="scientific">Allonocardiopsis opalescens</name>
    <dbReference type="NCBI Taxonomy" id="1144618"/>
    <lineage>
        <taxon>Bacteria</taxon>
        <taxon>Bacillati</taxon>
        <taxon>Actinomycetota</taxon>
        <taxon>Actinomycetes</taxon>
        <taxon>Streptosporangiales</taxon>
        <taxon>Allonocardiopsis</taxon>
    </lineage>
</organism>
<dbReference type="PIRSF" id="PIRSF037394">
    <property type="entry name" value="ABC_thiamine-permease_YkoE_prd"/>
    <property type="match status" value="1"/>
</dbReference>
<feature type="transmembrane region" description="Helical" evidence="1">
    <location>
        <begin position="156"/>
        <end position="181"/>
    </location>
</feature>
<dbReference type="EMBL" id="PVZC01000008">
    <property type="protein sequence ID" value="PRX96218.1"/>
    <property type="molecule type" value="Genomic_DNA"/>
</dbReference>
<evidence type="ECO:0000313" key="2">
    <source>
        <dbReference type="EMBL" id="PRX96218.1"/>
    </source>
</evidence>
<evidence type="ECO:0000313" key="3">
    <source>
        <dbReference type="Proteomes" id="UP000237846"/>
    </source>
</evidence>
<accession>A0A2T0PXQ0</accession>
<keyword evidence="1" id="KW-0812">Transmembrane</keyword>
<name>A0A2T0PXQ0_9ACTN</name>
<comment type="caution">
    <text evidence="2">The sequence shown here is derived from an EMBL/GenBank/DDBJ whole genome shotgun (WGS) entry which is preliminary data.</text>
</comment>
<evidence type="ECO:0000256" key="1">
    <source>
        <dbReference type="SAM" id="Phobius"/>
    </source>
</evidence>